<protein>
    <submittedName>
        <fullName evidence="2">Uncharacterized protein</fullName>
    </submittedName>
</protein>
<proteinExistence type="predicted"/>
<evidence type="ECO:0000313" key="2">
    <source>
        <dbReference type="EMBL" id="GIJ15912.1"/>
    </source>
</evidence>
<dbReference type="EMBL" id="BOPA01000018">
    <property type="protein sequence ID" value="GIJ15912.1"/>
    <property type="molecule type" value="Genomic_DNA"/>
</dbReference>
<sequence length="137" mass="14561">MATRRFAQKAEATPSPFAPTVHTHPSPTVPLPPPLAPLLPYPAPRSCTIGRRYAAFQSLRPDCKCKIDAGERGGGGGGGWGWGVGGVGWGSVVGERVFGKECRELRGLPQEPVRVLTASARPRPPCPGVRRRDRVSG</sequence>
<feature type="compositionally biased region" description="Pro residues" evidence="1">
    <location>
        <begin position="27"/>
        <end position="37"/>
    </location>
</feature>
<name>A0ABQ4IDD8_9ACTN</name>
<accession>A0ABQ4IDD8</accession>
<feature type="region of interest" description="Disordered" evidence="1">
    <location>
        <begin position="1"/>
        <end position="37"/>
    </location>
</feature>
<dbReference type="Proteomes" id="UP000647860">
    <property type="component" value="Unassembled WGS sequence"/>
</dbReference>
<feature type="region of interest" description="Disordered" evidence="1">
    <location>
        <begin position="116"/>
        <end position="137"/>
    </location>
</feature>
<evidence type="ECO:0000313" key="3">
    <source>
        <dbReference type="Proteomes" id="UP000647860"/>
    </source>
</evidence>
<organism evidence="2 3">
    <name type="scientific">Micromonospora gifhornensis</name>
    <dbReference type="NCBI Taxonomy" id="84594"/>
    <lineage>
        <taxon>Bacteria</taxon>
        <taxon>Bacillati</taxon>
        <taxon>Actinomycetota</taxon>
        <taxon>Actinomycetes</taxon>
        <taxon>Micromonosporales</taxon>
        <taxon>Micromonosporaceae</taxon>
        <taxon>Micromonospora</taxon>
    </lineage>
</organism>
<keyword evidence="3" id="KW-1185">Reference proteome</keyword>
<comment type="caution">
    <text evidence="2">The sequence shown here is derived from an EMBL/GenBank/DDBJ whole genome shotgun (WGS) entry which is preliminary data.</text>
</comment>
<evidence type="ECO:0000256" key="1">
    <source>
        <dbReference type="SAM" id="MobiDB-lite"/>
    </source>
</evidence>
<reference evidence="2 3" key="1">
    <citation type="submission" date="2021-01" db="EMBL/GenBank/DDBJ databases">
        <title>Whole genome shotgun sequence of Verrucosispora gifhornensis NBRC 16317.</title>
        <authorList>
            <person name="Komaki H."/>
            <person name="Tamura T."/>
        </authorList>
    </citation>
    <scope>NUCLEOTIDE SEQUENCE [LARGE SCALE GENOMIC DNA]</scope>
    <source>
        <strain evidence="2 3">NBRC 16317</strain>
    </source>
</reference>
<gene>
    <name evidence="2" type="ORF">Vgi01_25960</name>
</gene>